<name>A0AAN5I703_9BILA</name>
<feature type="region of interest" description="Disordered" evidence="1">
    <location>
        <begin position="1"/>
        <end position="24"/>
    </location>
</feature>
<feature type="compositionally biased region" description="Acidic residues" evidence="1">
    <location>
        <begin position="78"/>
        <end position="97"/>
    </location>
</feature>
<evidence type="ECO:0000313" key="3">
    <source>
        <dbReference type="Proteomes" id="UP001328107"/>
    </source>
</evidence>
<proteinExistence type="predicted"/>
<feature type="compositionally biased region" description="Basic and acidic residues" evidence="1">
    <location>
        <begin position="1"/>
        <end position="19"/>
    </location>
</feature>
<feature type="compositionally biased region" description="Acidic residues" evidence="1">
    <location>
        <begin position="400"/>
        <end position="410"/>
    </location>
</feature>
<feature type="region of interest" description="Disordered" evidence="1">
    <location>
        <begin position="400"/>
        <end position="434"/>
    </location>
</feature>
<dbReference type="Proteomes" id="UP001328107">
    <property type="component" value="Unassembled WGS sequence"/>
</dbReference>
<dbReference type="AlphaFoldDB" id="A0AAN5I703"/>
<reference evidence="3" key="1">
    <citation type="submission" date="2022-10" db="EMBL/GenBank/DDBJ databases">
        <title>Genome assembly of Pristionchus species.</title>
        <authorList>
            <person name="Yoshida K."/>
            <person name="Sommer R.J."/>
        </authorList>
    </citation>
    <scope>NUCLEOTIDE SEQUENCE [LARGE SCALE GENOMIC DNA]</scope>
    <source>
        <strain evidence="3">RS5460</strain>
    </source>
</reference>
<organism evidence="2 3">
    <name type="scientific">Pristionchus mayeri</name>
    <dbReference type="NCBI Taxonomy" id="1317129"/>
    <lineage>
        <taxon>Eukaryota</taxon>
        <taxon>Metazoa</taxon>
        <taxon>Ecdysozoa</taxon>
        <taxon>Nematoda</taxon>
        <taxon>Chromadorea</taxon>
        <taxon>Rhabditida</taxon>
        <taxon>Rhabditina</taxon>
        <taxon>Diplogasteromorpha</taxon>
        <taxon>Diplogasteroidea</taxon>
        <taxon>Neodiplogasteridae</taxon>
        <taxon>Pristionchus</taxon>
    </lineage>
</organism>
<gene>
    <name evidence="2" type="ORF">PMAYCL1PPCAC_22981</name>
</gene>
<comment type="caution">
    <text evidence="2">The sequence shown here is derived from an EMBL/GenBank/DDBJ whole genome shotgun (WGS) entry which is preliminary data.</text>
</comment>
<sequence>MSADPKDLDRQLATAKEEEQQQQDFEADAFLSLLRDDQILMGGFDLDQAIAETEGISRPASGDGAAAPGEMLVRLEMEGEDPVSDAEGDENDEEEEEWPPRDPKQKGGSSRGGAIAELTKSMMTRVQKMAKRAEEQAKGREAPSVTGTRLFTGVCFNPDEWSSEELKELYDGVKKHGTQKPALVRMLNHSEFMSKTRTIQDLYDKIADIRSMNKDHRAELIRLEKKDAHERGTLRFQEMGKLTFIWSQQMQKLQNSRAFTRKHEFVRDQLTKFFNDSFHSASGEIHMDGVTGGPPRPIRWTRLYRVIRFLFSSSYRVRTLPNRIGINAMEAGVLLLIINDISKQARANLTDRTRAENGSLFLALARQEYRRFNLDVPVEDYAKPFVDPLGMREWRSVEVEDEEPEEEEMTYDQMFPVEETSKAKGKKRHMNAEDLVGELETKRVPLMKD</sequence>
<evidence type="ECO:0000256" key="1">
    <source>
        <dbReference type="SAM" id="MobiDB-lite"/>
    </source>
</evidence>
<dbReference type="EMBL" id="BTRK01000005">
    <property type="protein sequence ID" value="GMR52786.1"/>
    <property type="molecule type" value="Genomic_DNA"/>
</dbReference>
<accession>A0AAN5I703</accession>
<protein>
    <submittedName>
        <fullName evidence="2">Uncharacterized protein</fullName>
    </submittedName>
</protein>
<evidence type="ECO:0000313" key="2">
    <source>
        <dbReference type="EMBL" id="GMR52786.1"/>
    </source>
</evidence>
<keyword evidence="3" id="KW-1185">Reference proteome</keyword>
<feature type="region of interest" description="Disordered" evidence="1">
    <location>
        <begin position="55"/>
        <end position="113"/>
    </location>
</feature>